<feature type="domain" description="HTH marR-type" evidence="1">
    <location>
        <begin position="9"/>
        <end position="144"/>
    </location>
</feature>
<comment type="caution">
    <text evidence="2">The sequence shown here is derived from an EMBL/GenBank/DDBJ whole genome shotgun (WGS) entry which is preliminary data.</text>
</comment>
<dbReference type="PROSITE" id="PS50995">
    <property type="entry name" value="HTH_MARR_2"/>
    <property type="match status" value="1"/>
</dbReference>
<dbReference type="InterPro" id="IPR000835">
    <property type="entry name" value="HTH_MarR-typ"/>
</dbReference>
<dbReference type="SMART" id="SM00347">
    <property type="entry name" value="HTH_MARR"/>
    <property type="match status" value="1"/>
</dbReference>
<evidence type="ECO:0000313" key="2">
    <source>
        <dbReference type="EMBL" id="MBR7742570.1"/>
    </source>
</evidence>
<organism evidence="2 3">
    <name type="scientific">Phycicoccus avicenniae</name>
    <dbReference type="NCBI Taxonomy" id="2828860"/>
    <lineage>
        <taxon>Bacteria</taxon>
        <taxon>Bacillati</taxon>
        <taxon>Actinomycetota</taxon>
        <taxon>Actinomycetes</taxon>
        <taxon>Micrococcales</taxon>
        <taxon>Intrasporangiaceae</taxon>
        <taxon>Phycicoccus</taxon>
    </lineage>
</organism>
<gene>
    <name evidence="2" type="ORF">KC207_04630</name>
</gene>
<reference evidence="2" key="1">
    <citation type="submission" date="2021-04" db="EMBL/GenBank/DDBJ databases">
        <title>Phycicoccus avicenniae sp. nov., a novel endophytic actinomycetes isolated from branch of Avicennia mariana.</title>
        <authorList>
            <person name="Tuo L."/>
        </authorList>
    </citation>
    <scope>NUCLEOTIDE SEQUENCE</scope>
    <source>
        <strain evidence="2">BSK3Z-2</strain>
    </source>
</reference>
<name>A0A941D642_9MICO</name>
<dbReference type="GO" id="GO:0006950">
    <property type="term" value="P:response to stress"/>
    <property type="evidence" value="ECO:0007669"/>
    <property type="project" value="TreeGrafter"/>
</dbReference>
<evidence type="ECO:0000259" key="1">
    <source>
        <dbReference type="PROSITE" id="PS50995"/>
    </source>
</evidence>
<accession>A0A941D642</accession>
<dbReference type="PANTHER" id="PTHR33164">
    <property type="entry name" value="TRANSCRIPTIONAL REGULATOR, MARR FAMILY"/>
    <property type="match status" value="1"/>
</dbReference>
<dbReference type="InterPro" id="IPR036388">
    <property type="entry name" value="WH-like_DNA-bd_sf"/>
</dbReference>
<dbReference type="InterPro" id="IPR036390">
    <property type="entry name" value="WH_DNA-bd_sf"/>
</dbReference>
<dbReference type="RefSeq" id="WP_211601732.1">
    <property type="nucleotide sequence ID" value="NZ_JAGSNF010000004.1"/>
</dbReference>
<protein>
    <submittedName>
        <fullName evidence="2">Winged helix-turn-helix transcriptional regulator</fullName>
    </submittedName>
</protein>
<dbReference type="Proteomes" id="UP000677016">
    <property type="component" value="Unassembled WGS sequence"/>
</dbReference>
<dbReference type="Pfam" id="PF12802">
    <property type="entry name" value="MarR_2"/>
    <property type="match status" value="1"/>
</dbReference>
<sequence length="154" mass="16345">MAAVVGDADDELGTVLRGMSWFTALAAQGFSDVVRSDGVTWMQLRALIVVASTPGSTVSTIARSSGVAVSSASRTVDRIIGAGLVRRVPSSGDRRRVELALTDQGCRMMRMLMDHREQALQTALDRMSEEDRAALAVGLAALADTGEQPAQIVR</sequence>
<dbReference type="AlphaFoldDB" id="A0A941D642"/>
<dbReference type="GO" id="GO:0003700">
    <property type="term" value="F:DNA-binding transcription factor activity"/>
    <property type="evidence" value="ECO:0007669"/>
    <property type="project" value="InterPro"/>
</dbReference>
<dbReference type="Gene3D" id="1.10.10.10">
    <property type="entry name" value="Winged helix-like DNA-binding domain superfamily/Winged helix DNA-binding domain"/>
    <property type="match status" value="1"/>
</dbReference>
<dbReference type="PANTHER" id="PTHR33164:SF43">
    <property type="entry name" value="HTH-TYPE TRANSCRIPTIONAL REPRESSOR YETL"/>
    <property type="match status" value="1"/>
</dbReference>
<proteinExistence type="predicted"/>
<dbReference type="SUPFAM" id="SSF46785">
    <property type="entry name" value="Winged helix' DNA-binding domain"/>
    <property type="match status" value="1"/>
</dbReference>
<dbReference type="EMBL" id="JAGSNF010000004">
    <property type="protein sequence ID" value="MBR7742570.1"/>
    <property type="molecule type" value="Genomic_DNA"/>
</dbReference>
<evidence type="ECO:0000313" key="3">
    <source>
        <dbReference type="Proteomes" id="UP000677016"/>
    </source>
</evidence>
<dbReference type="InterPro" id="IPR039422">
    <property type="entry name" value="MarR/SlyA-like"/>
</dbReference>
<keyword evidence="3" id="KW-1185">Reference proteome</keyword>